<comment type="caution">
    <text evidence="3">The sequence shown here is derived from an EMBL/GenBank/DDBJ whole genome shotgun (WGS) entry which is preliminary data.</text>
</comment>
<evidence type="ECO:0000259" key="2">
    <source>
        <dbReference type="PROSITE" id="PS51352"/>
    </source>
</evidence>
<proteinExistence type="predicted"/>
<keyword evidence="1" id="KW-0732">Signal</keyword>
<dbReference type="CDD" id="cd02966">
    <property type="entry name" value="TlpA_like_family"/>
    <property type="match status" value="1"/>
</dbReference>
<accession>A0ABU1V1M8</accession>
<feature type="chain" id="PRO_5045920424" evidence="1">
    <location>
        <begin position="21"/>
        <end position="303"/>
    </location>
</feature>
<dbReference type="GO" id="GO:0016853">
    <property type="term" value="F:isomerase activity"/>
    <property type="evidence" value="ECO:0007669"/>
    <property type="project" value="UniProtKB-KW"/>
</dbReference>
<dbReference type="RefSeq" id="WP_310074582.1">
    <property type="nucleotide sequence ID" value="NZ_JAVDVX010000006.1"/>
</dbReference>
<organism evidence="3 4">
    <name type="scientific">Cellvibrio fibrivorans</name>
    <dbReference type="NCBI Taxonomy" id="126350"/>
    <lineage>
        <taxon>Bacteria</taxon>
        <taxon>Pseudomonadati</taxon>
        <taxon>Pseudomonadota</taxon>
        <taxon>Gammaproteobacteria</taxon>
        <taxon>Cellvibrionales</taxon>
        <taxon>Cellvibrionaceae</taxon>
        <taxon>Cellvibrio</taxon>
    </lineage>
</organism>
<evidence type="ECO:0000256" key="1">
    <source>
        <dbReference type="SAM" id="SignalP"/>
    </source>
</evidence>
<dbReference type="EMBL" id="JAVDVX010000006">
    <property type="protein sequence ID" value="MDR7091352.1"/>
    <property type="molecule type" value="Genomic_DNA"/>
</dbReference>
<name>A0ABU1V1M8_9GAMM</name>
<dbReference type="PROSITE" id="PS51352">
    <property type="entry name" value="THIOREDOXIN_2"/>
    <property type="match status" value="1"/>
</dbReference>
<dbReference type="Pfam" id="PF00578">
    <property type="entry name" value="AhpC-TSA"/>
    <property type="match status" value="1"/>
</dbReference>
<dbReference type="InterPro" id="IPR050553">
    <property type="entry name" value="Thioredoxin_ResA/DsbE_sf"/>
</dbReference>
<dbReference type="InterPro" id="IPR000866">
    <property type="entry name" value="AhpC/TSA"/>
</dbReference>
<keyword evidence="3" id="KW-0413">Isomerase</keyword>
<dbReference type="SUPFAM" id="SSF52833">
    <property type="entry name" value="Thioredoxin-like"/>
    <property type="match status" value="2"/>
</dbReference>
<keyword evidence="4" id="KW-1185">Reference proteome</keyword>
<sequence length="303" mass="34403">MQARNFLLVLLLLLSPWLSATPLQFEAEYQTFEKQPVSLQALIGKKPVYLKFWATWCLDCRSELPSLEQTYQKYSDKIAIFAVNLNINETDEAIRSLQQKHKLTIPILMDNNGTIAGNFEFKGTSFHVLINAQGDVIYTTYKDDAQLAEKLVQLASNAPTVATASTPTNTAPITALPKGIAVVYFTATWCDWYMKDIHPEMSSNCANSLQLVDKLYRSNPKLPLTAYVTHLWTEQTDLADYIKKFNIPYAVTTDDNNQQFRHLKANEYPTFIVFNNGKEIGRFTQFDNAGKVQKEVEVLLKGK</sequence>
<evidence type="ECO:0000313" key="3">
    <source>
        <dbReference type="EMBL" id="MDR7091352.1"/>
    </source>
</evidence>
<dbReference type="PANTHER" id="PTHR42852">
    <property type="entry name" value="THIOL:DISULFIDE INTERCHANGE PROTEIN DSBE"/>
    <property type="match status" value="1"/>
</dbReference>
<evidence type="ECO:0000313" key="4">
    <source>
        <dbReference type="Proteomes" id="UP001253595"/>
    </source>
</evidence>
<feature type="signal peptide" evidence="1">
    <location>
        <begin position="1"/>
        <end position="20"/>
    </location>
</feature>
<dbReference type="Gene3D" id="3.40.30.10">
    <property type="entry name" value="Glutaredoxin"/>
    <property type="match status" value="2"/>
</dbReference>
<dbReference type="InterPro" id="IPR013766">
    <property type="entry name" value="Thioredoxin_domain"/>
</dbReference>
<dbReference type="PANTHER" id="PTHR42852:SF17">
    <property type="entry name" value="THIOREDOXIN-LIKE PROTEIN HI_1115"/>
    <property type="match status" value="1"/>
</dbReference>
<gene>
    <name evidence="3" type="ORF">J2X05_003387</name>
</gene>
<dbReference type="InterPro" id="IPR036249">
    <property type="entry name" value="Thioredoxin-like_sf"/>
</dbReference>
<protein>
    <submittedName>
        <fullName evidence="3">Thiol-disulfide isomerase/thioredoxin</fullName>
    </submittedName>
</protein>
<dbReference type="Proteomes" id="UP001253595">
    <property type="component" value="Unassembled WGS sequence"/>
</dbReference>
<feature type="domain" description="Thioredoxin" evidence="2">
    <location>
        <begin position="9"/>
        <end position="156"/>
    </location>
</feature>
<reference evidence="3 4" key="1">
    <citation type="submission" date="2023-07" db="EMBL/GenBank/DDBJ databases">
        <title>Sorghum-associated microbial communities from plants grown in Nebraska, USA.</title>
        <authorList>
            <person name="Schachtman D."/>
        </authorList>
    </citation>
    <scope>NUCLEOTIDE SEQUENCE [LARGE SCALE GENOMIC DNA]</scope>
    <source>
        <strain evidence="3 4">BE190</strain>
    </source>
</reference>